<evidence type="ECO:0000256" key="10">
    <source>
        <dbReference type="ARBA" id="ARBA00023136"/>
    </source>
</evidence>
<dbReference type="Pfam" id="PF02518">
    <property type="entry name" value="HATPase_c"/>
    <property type="match status" value="1"/>
</dbReference>
<keyword evidence="15" id="KW-1185">Reference proteome</keyword>
<evidence type="ECO:0000256" key="1">
    <source>
        <dbReference type="ARBA" id="ARBA00000085"/>
    </source>
</evidence>
<dbReference type="CDD" id="cd00082">
    <property type="entry name" value="HisKA"/>
    <property type="match status" value="1"/>
</dbReference>
<gene>
    <name evidence="14" type="ORF">SAMN02745181_3645</name>
</gene>
<feature type="domain" description="HAMP" evidence="13">
    <location>
        <begin position="209"/>
        <end position="263"/>
    </location>
</feature>
<dbReference type="EC" id="2.7.13.3" evidence="3"/>
<dbReference type="PRINTS" id="PR00344">
    <property type="entry name" value="BCTRLSENSOR"/>
</dbReference>
<dbReference type="STRING" id="1123071.SAMN02745181_3645"/>
<comment type="catalytic activity">
    <reaction evidence="1">
        <text>ATP + protein L-histidine = ADP + protein N-phospho-L-histidine.</text>
        <dbReference type="EC" id="2.7.13.3"/>
    </reaction>
</comment>
<dbReference type="FunCoup" id="A0A1M6RNK6">
    <property type="interactions" value="81"/>
</dbReference>
<dbReference type="InterPro" id="IPR003594">
    <property type="entry name" value="HATPase_dom"/>
</dbReference>
<proteinExistence type="predicted"/>
<keyword evidence="10 11" id="KW-0472">Membrane</keyword>
<dbReference type="InterPro" id="IPR003660">
    <property type="entry name" value="HAMP_dom"/>
</dbReference>
<dbReference type="Gene3D" id="6.10.340.10">
    <property type="match status" value="1"/>
</dbReference>
<evidence type="ECO:0000256" key="9">
    <source>
        <dbReference type="ARBA" id="ARBA00023012"/>
    </source>
</evidence>
<dbReference type="InterPro" id="IPR005467">
    <property type="entry name" value="His_kinase_dom"/>
</dbReference>
<dbReference type="GO" id="GO:0005886">
    <property type="term" value="C:plasma membrane"/>
    <property type="evidence" value="ECO:0007669"/>
    <property type="project" value="TreeGrafter"/>
</dbReference>
<keyword evidence="7 14" id="KW-0418">Kinase</keyword>
<dbReference type="OrthoDB" id="9796330at2"/>
<dbReference type="Pfam" id="PF00512">
    <property type="entry name" value="HisKA"/>
    <property type="match status" value="1"/>
</dbReference>
<dbReference type="InterPro" id="IPR050428">
    <property type="entry name" value="TCS_sensor_his_kinase"/>
</dbReference>
<evidence type="ECO:0000259" key="12">
    <source>
        <dbReference type="PROSITE" id="PS50109"/>
    </source>
</evidence>
<dbReference type="InParanoid" id="A0A1M6RNK6"/>
<evidence type="ECO:0000256" key="3">
    <source>
        <dbReference type="ARBA" id="ARBA00012438"/>
    </source>
</evidence>
<protein>
    <recommendedName>
        <fullName evidence="3">histidine kinase</fullName>
        <ecNumber evidence="3">2.7.13.3</ecNumber>
    </recommendedName>
</protein>
<dbReference type="Proteomes" id="UP000184510">
    <property type="component" value="Unassembled WGS sequence"/>
</dbReference>
<evidence type="ECO:0000256" key="5">
    <source>
        <dbReference type="ARBA" id="ARBA00022679"/>
    </source>
</evidence>
<dbReference type="InterPro" id="IPR003661">
    <property type="entry name" value="HisK_dim/P_dom"/>
</dbReference>
<comment type="subcellular location">
    <subcellularLocation>
        <location evidence="2">Membrane</location>
    </subcellularLocation>
</comment>
<keyword evidence="9" id="KW-0902">Two-component regulatory system</keyword>
<evidence type="ECO:0000256" key="11">
    <source>
        <dbReference type="SAM" id="Phobius"/>
    </source>
</evidence>
<feature type="transmembrane region" description="Helical" evidence="11">
    <location>
        <begin position="188"/>
        <end position="208"/>
    </location>
</feature>
<evidence type="ECO:0000256" key="8">
    <source>
        <dbReference type="ARBA" id="ARBA00022989"/>
    </source>
</evidence>
<dbReference type="SUPFAM" id="SSF47384">
    <property type="entry name" value="Homodimeric domain of signal transducing histidine kinase"/>
    <property type="match status" value="1"/>
</dbReference>
<evidence type="ECO:0000256" key="6">
    <source>
        <dbReference type="ARBA" id="ARBA00022692"/>
    </source>
</evidence>
<dbReference type="PANTHER" id="PTHR45436:SF8">
    <property type="entry name" value="HISTIDINE KINASE"/>
    <property type="match status" value="1"/>
</dbReference>
<keyword evidence="5" id="KW-0808">Transferase</keyword>
<dbReference type="PROSITE" id="PS50109">
    <property type="entry name" value="HIS_KIN"/>
    <property type="match status" value="1"/>
</dbReference>
<dbReference type="Gene3D" id="3.30.565.10">
    <property type="entry name" value="Histidine kinase-like ATPase, C-terminal domain"/>
    <property type="match status" value="1"/>
</dbReference>
<evidence type="ECO:0000313" key="14">
    <source>
        <dbReference type="EMBL" id="SHK33927.1"/>
    </source>
</evidence>
<reference evidence="14 15" key="1">
    <citation type="submission" date="2016-11" db="EMBL/GenBank/DDBJ databases">
        <authorList>
            <person name="Jaros S."/>
            <person name="Januszkiewicz K."/>
            <person name="Wedrychowicz H."/>
        </authorList>
    </citation>
    <scope>NUCLEOTIDE SEQUENCE [LARGE SCALE GENOMIC DNA]</scope>
    <source>
        <strain evidence="14 15">DSM 18772</strain>
    </source>
</reference>
<dbReference type="InterPro" id="IPR004358">
    <property type="entry name" value="Sig_transdc_His_kin-like_C"/>
</dbReference>
<dbReference type="GO" id="GO:0000155">
    <property type="term" value="F:phosphorelay sensor kinase activity"/>
    <property type="evidence" value="ECO:0007669"/>
    <property type="project" value="InterPro"/>
</dbReference>
<feature type="domain" description="Histidine kinase" evidence="12">
    <location>
        <begin position="271"/>
        <end position="488"/>
    </location>
</feature>
<sequence>MNKSLRLRLTIVAALFTGGILSLFLYIGWEHLKVQRHRDVDPVLSPLVHKTCMQISSPDDWDRILPQLESSFPFDLPSEGDPIHILLVDHREKEIIYRNSDILLSAITLSSYLPSEQAVENFDKTFTSNSNLRSPTQLEPIIFVPPIDTIALNGIPHRLISCSNPRYTLIMAASTNHINAPIENTLDLTLVAAPIFVLIVAAITWLIIAHALKPLTNIAQTSRKIIEGSLNERVQLKGDESSEIIEVVKIINEMIDRMERNYHQAARFSADASHELKSPLAALQGTLELALQKTDSLPDMENAVFTAYEETQKLKQIINSLLMLTRIDSGSIEADIKDVNVSVLCEELCEDTEILSEEKGIHFIKQIEQDVQLNLDPTLLRQVLNNLLTNALKYNEENGSIACRLYKRNGVECIDVENTGPAIPEDRKDSIFKRFVRLDKARSQKHIKGFGLGLNIASELARINNSKLELVQSHGGVNIFRITLPKDLPLPKQEDESQTSAGDN</sequence>
<evidence type="ECO:0000313" key="15">
    <source>
        <dbReference type="Proteomes" id="UP000184510"/>
    </source>
</evidence>
<dbReference type="SMART" id="SM00388">
    <property type="entry name" value="HisKA"/>
    <property type="match status" value="1"/>
</dbReference>
<dbReference type="InterPro" id="IPR036890">
    <property type="entry name" value="HATPase_C_sf"/>
</dbReference>
<feature type="transmembrane region" description="Helical" evidence="11">
    <location>
        <begin position="7"/>
        <end position="29"/>
    </location>
</feature>
<dbReference type="PROSITE" id="PS50885">
    <property type="entry name" value="HAMP"/>
    <property type="match status" value="1"/>
</dbReference>
<dbReference type="InterPro" id="IPR036097">
    <property type="entry name" value="HisK_dim/P_sf"/>
</dbReference>
<evidence type="ECO:0000256" key="4">
    <source>
        <dbReference type="ARBA" id="ARBA00022553"/>
    </source>
</evidence>
<keyword evidence="4" id="KW-0597">Phosphoprotein</keyword>
<keyword evidence="8 11" id="KW-1133">Transmembrane helix</keyword>
<organism evidence="14 15">
    <name type="scientific">Rubritalea squalenifaciens DSM 18772</name>
    <dbReference type="NCBI Taxonomy" id="1123071"/>
    <lineage>
        <taxon>Bacteria</taxon>
        <taxon>Pseudomonadati</taxon>
        <taxon>Verrucomicrobiota</taxon>
        <taxon>Verrucomicrobiia</taxon>
        <taxon>Verrucomicrobiales</taxon>
        <taxon>Rubritaleaceae</taxon>
        <taxon>Rubritalea</taxon>
    </lineage>
</organism>
<name>A0A1M6RNK6_9BACT</name>
<evidence type="ECO:0000259" key="13">
    <source>
        <dbReference type="PROSITE" id="PS50885"/>
    </source>
</evidence>
<evidence type="ECO:0000256" key="2">
    <source>
        <dbReference type="ARBA" id="ARBA00004370"/>
    </source>
</evidence>
<dbReference type="CDD" id="cd06225">
    <property type="entry name" value="HAMP"/>
    <property type="match status" value="1"/>
</dbReference>
<dbReference type="SMART" id="SM00304">
    <property type="entry name" value="HAMP"/>
    <property type="match status" value="1"/>
</dbReference>
<dbReference type="RefSeq" id="WP_143185188.1">
    <property type="nucleotide sequence ID" value="NZ_FQYR01000008.1"/>
</dbReference>
<dbReference type="SUPFAM" id="SSF55874">
    <property type="entry name" value="ATPase domain of HSP90 chaperone/DNA topoisomerase II/histidine kinase"/>
    <property type="match status" value="1"/>
</dbReference>
<dbReference type="EMBL" id="FQYR01000008">
    <property type="protein sequence ID" value="SHK33927.1"/>
    <property type="molecule type" value="Genomic_DNA"/>
</dbReference>
<keyword evidence="6 11" id="KW-0812">Transmembrane</keyword>
<dbReference type="Gene3D" id="1.10.287.130">
    <property type="match status" value="1"/>
</dbReference>
<evidence type="ECO:0000256" key="7">
    <source>
        <dbReference type="ARBA" id="ARBA00022777"/>
    </source>
</evidence>
<dbReference type="PANTHER" id="PTHR45436">
    <property type="entry name" value="SENSOR HISTIDINE KINASE YKOH"/>
    <property type="match status" value="1"/>
</dbReference>
<dbReference type="AlphaFoldDB" id="A0A1M6RNK6"/>
<dbReference type="SMART" id="SM00387">
    <property type="entry name" value="HATPase_c"/>
    <property type="match status" value="1"/>
</dbReference>
<accession>A0A1M6RNK6</accession>